<dbReference type="FunFam" id="3.40.50.300:FF:000522">
    <property type="entry name" value="Gluconokinase"/>
    <property type="match status" value="1"/>
</dbReference>
<evidence type="ECO:0000256" key="2">
    <source>
        <dbReference type="ARBA" id="ARBA00008420"/>
    </source>
</evidence>
<dbReference type="SUPFAM" id="SSF52540">
    <property type="entry name" value="P-loop containing nucleoside triphosphate hydrolases"/>
    <property type="match status" value="1"/>
</dbReference>
<keyword evidence="8" id="KW-0311">Gluconate utilization</keyword>
<reference evidence="11 12" key="1">
    <citation type="submission" date="2018-03" db="EMBL/GenBank/DDBJ databases">
        <title>Genomic Encyclopedia of Archaeal and Bacterial Type Strains, Phase II (KMG-II): from individual species to whole genera.</title>
        <authorList>
            <person name="Goeker M."/>
        </authorList>
    </citation>
    <scope>NUCLEOTIDE SEQUENCE [LARGE SCALE GENOMIC DNA]</scope>
    <source>
        <strain evidence="11 12">DSM 101533</strain>
    </source>
</reference>
<evidence type="ECO:0000256" key="4">
    <source>
        <dbReference type="ARBA" id="ARBA00022679"/>
    </source>
</evidence>
<evidence type="ECO:0000313" key="11">
    <source>
        <dbReference type="EMBL" id="PRY77344.1"/>
    </source>
</evidence>
<dbReference type="OrthoDB" id="9795716at2"/>
<name>A0A2T0VYP7_9RHOB</name>
<dbReference type="PANTHER" id="PTHR43442">
    <property type="entry name" value="GLUCONOKINASE-RELATED"/>
    <property type="match status" value="1"/>
</dbReference>
<proteinExistence type="inferred from homology"/>
<dbReference type="NCBIfam" id="TIGR01313">
    <property type="entry name" value="therm_gnt_kin"/>
    <property type="match status" value="1"/>
</dbReference>
<evidence type="ECO:0000256" key="8">
    <source>
        <dbReference type="ARBA" id="ARBA00023064"/>
    </source>
</evidence>
<evidence type="ECO:0000256" key="10">
    <source>
        <dbReference type="RuleBase" id="RU363066"/>
    </source>
</evidence>
<dbReference type="CDD" id="cd02021">
    <property type="entry name" value="GntK"/>
    <property type="match status" value="1"/>
</dbReference>
<dbReference type="EMBL" id="PVTP01000006">
    <property type="protein sequence ID" value="PRY77344.1"/>
    <property type="molecule type" value="Genomic_DNA"/>
</dbReference>
<dbReference type="RefSeq" id="WP_106357952.1">
    <property type="nucleotide sequence ID" value="NZ_PVTP01000006.1"/>
</dbReference>
<dbReference type="GO" id="GO:0005737">
    <property type="term" value="C:cytoplasm"/>
    <property type="evidence" value="ECO:0007669"/>
    <property type="project" value="TreeGrafter"/>
</dbReference>
<dbReference type="AlphaFoldDB" id="A0A2T0VYP7"/>
<evidence type="ECO:0000256" key="7">
    <source>
        <dbReference type="ARBA" id="ARBA00022840"/>
    </source>
</evidence>
<dbReference type="InterPro" id="IPR006001">
    <property type="entry name" value="Therm_gnt_kin"/>
</dbReference>
<dbReference type="GO" id="GO:0046316">
    <property type="term" value="F:gluconokinase activity"/>
    <property type="evidence" value="ECO:0007669"/>
    <property type="project" value="UniProtKB-EC"/>
</dbReference>
<evidence type="ECO:0000256" key="1">
    <source>
        <dbReference type="ARBA" id="ARBA00004761"/>
    </source>
</evidence>
<comment type="similarity">
    <text evidence="2 10">Belongs to the gluconokinase GntK/GntV family.</text>
</comment>
<dbReference type="GO" id="GO:0019521">
    <property type="term" value="P:D-gluconate metabolic process"/>
    <property type="evidence" value="ECO:0007669"/>
    <property type="project" value="UniProtKB-KW"/>
</dbReference>
<evidence type="ECO:0000313" key="12">
    <source>
        <dbReference type="Proteomes" id="UP000238007"/>
    </source>
</evidence>
<evidence type="ECO:0000256" key="3">
    <source>
        <dbReference type="ARBA" id="ARBA00012054"/>
    </source>
</evidence>
<dbReference type="EC" id="2.7.1.12" evidence="3 10"/>
<sequence length="161" mass="17286">MQQAIMVMGVSGAGKSTIAAGLADAVGGVFLDGDDYHPKSNVDHMAAGHPLTDEMRWPWLDQLAAAVNTARKDKVTVFACSALKRSYRDYLRAAVPDLKIGYLDAPYDVVSARLSARQNHYMPTSLLDSQFAALEVPVSPEVSVSIDQPVAEIISALKVVV</sequence>
<evidence type="ECO:0000256" key="6">
    <source>
        <dbReference type="ARBA" id="ARBA00022777"/>
    </source>
</evidence>
<dbReference type="InterPro" id="IPR027417">
    <property type="entry name" value="P-loop_NTPase"/>
</dbReference>
<comment type="pathway">
    <text evidence="1">Carbohydrate acid metabolism.</text>
</comment>
<comment type="caution">
    <text evidence="11">The sequence shown here is derived from an EMBL/GenBank/DDBJ whole genome shotgun (WGS) entry which is preliminary data.</text>
</comment>
<organism evidence="11 12">
    <name type="scientific">Yoonia maritima</name>
    <dbReference type="NCBI Taxonomy" id="1435347"/>
    <lineage>
        <taxon>Bacteria</taxon>
        <taxon>Pseudomonadati</taxon>
        <taxon>Pseudomonadota</taxon>
        <taxon>Alphaproteobacteria</taxon>
        <taxon>Rhodobacterales</taxon>
        <taxon>Paracoccaceae</taxon>
        <taxon>Yoonia</taxon>
    </lineage>
</organism>
<dbReference type="PANTHER" id="PTHR43442:SF3">
    <property type="entry name" value="GLUCONOKINASE-RELATED"/>
    <property type="match status" value="1"/>
</dbReference>
<keyword evidence="7 10" id="KW-0067">ATP-binding</keyword>
<evidence type="ECO:0000256" key="9">
    <source>
        <dbReference type="ARBA" id="ARBA00048090"/>
    </source>
</evidence>
<evidence type="ECO:0000256" key="5">
    <source>
        <dbReference type="ARBA" id="ARBA00022741"/>
    </source>
</evidence>
<keyword evidence="5 10" id="KW-0547">Nucleotide-binding</keyword>
<keyword evidence="12" id="KW-1185">Reference proteome</keyword>
<dbReference type="GO" id="GO:0005524">
    <property type="term" value="F:ATP binding"/>
    <property type="evidence" value="ECO:0007669"/>
    <property type="project" value="UniProtKB-KW"/>
</dbReference>
<keyword evidence="6 10" id="KW-0418">Kinase</keyword>
<dbReference type="Pfam" id="PF13671">
    <property type="entry name" value="AAA_33"/>
    <property type="match status" value="1"/>
</dbReference>
<accession>A0A2T0VYP7</accession>
<gene>
    <name evidence="11" type="ORF">CLV80_106189</name>
</gene>
<dbReference type="Proteomes" id="UP000238007">
    <property type="component" value="Unassembled WGS sequence"/>
</dbReference>
<comment type="catalytic activity">
    <reaction evidence="9 10">
        <text>D-gluconate + ATP = 6-phospho-D-gluconate + ADP + H(+)</text>
        <dbReference type="Rhea" id="RHEA:19433"/>
        <dbReference type="ChEBI" id="CHEBI:15378"/>
        <dbReference type="ChEBI" id="CHEBI:18391"/>
        <dbReference type="ChEBI" id="CHEBI:30616"/>
        <dbReference type="ChEBI" id="CHEBI:58759"/>
        <dbReference type="ChEBI" id="CHEBI:456216"/>
        <dbReference type="EC" id="2.7.1.12"/>
    </reaction>
</comment>
<protein>
    <recommendedName>
        <fullName evidence="3 10">Gluconokinase</fullName>
        <ecNumber evidence="3 10">2.7.1.12</ecNumber>
    </recommendedName>
</protein>
<dbReference type="Gene3D" id="3.40.50.300">
    <property type="entry name" value="P-loop containing nucleotide triphosphate hydrolases"/>
    <property type="match status" value="1"/>
</dbReference>
<keyword evidence="4 10" id="KW-0808">Transferase</keyword>